<evidence type="ECO:0000256" key="3">
    <source>
        <dbReference type="ARBA" id="ARBA00023015"/>
    </source>
</evidence>
<evidence type="ECO:0000256" key="6">
    <source>
        <dbReference type="SAM" id="Coils"/>
    </source>
</evidence>
<dbReference type="STRING" id="1121301.SAMN02745912_00816"/>
<dbReference type="InterPro" id="IPR046342">
    <property type="entry name" value="CBS_dom_sf"/>
</dbReference>
<feature type="domain" description="CBS" evidence="9">
    <location>
        <begin position="77"/>
        <end position="133"/>
    </location>
</feature>
<evidence type="ECO:0000313" key="11">
    <source>
        <dbReference type="Proteomes" id="UP000184465"/>
    </source>
</evidence>
<feature type="coiled-coil region" evidence="6">
    <location>
        <begin position="238"/>
        <end position="265"/>
    </location>
</feature>
<dbReference type="NCBIfam" id="TIGR00229">
    <property type="entry name" value="sensory_box"/>
    <property type="match status" value="1"/>
</dbReference>
<keyword evidence="1" id="KW-0547">Nucleotide-binding</keyword>
<evidence type="ECO:0000259" key="9">
    <source>
        <dbReference type="PROSITE" id="PS51371"/>
    </source>
</evidence>
<evidence type="ECO:0000256" key="4">
    <source>
        <dbReference type="ARBA" id="ARBA00023163"/>
    </source>
</evidence>
<dbReference type="CDD" id="cd00009">
    <property type="entry name" value="AAA"/>
    <property type="match status" value="1"/>
</dbReference>
<dbReference type="SUPFAM" id="SSF46689">
    <property type="entry name" value="Homeodomain-like"/>
    <property type="match status" value="1"/>
</dbReference>
<dbReference type="InterPro" id="IPR025662">
    <property type="entry name" value="Sigma_54_int_dom_ATP-bd_1"/>
</dbReference>
<dbReference type="InterPro" id="IPR002078">
    <property type="entry name" value="Sigma_54_int"/>
</dbReference>
<feature type="domain" description="PAS" evidence="8">
    <location>
        <begin position="133"/>
        <end position="184"/>
    </location>
</feature>
<dbReference type="InterPro" id="IPR058031">
    <property type="entry name" value="AAA_lid_NorR"/>
</dbReference>
<protein>
    <submittedName>
        <fullName evidence="10">PAS domain S-box-containing protein</fullName>
    </submittedName>
</protein>
<dbReference type="PROSITE" id="PS50045">
    <property type="entry name" value="SIGMA54_INTERACT_4"/>
    <property type="match status" value="1"/>
</dbReference>
<accession>A0A1M6LIE9</accession>
<dbReference type="OrthoDB" id="9803970at2"/>
<evidence type="ECO:0000259" key="7">
    <source>
        <dbReference type="PROSITE" id="PS50045"/>
    </source>
</evidence>
<dbReference type="CDD" id="cd00130">
    <property type="entry name" value="PAS"/>
    <property type="match status" value="1"/>
</dbReference>
<dbReference type="InterPro" id="IPR013767">
    <property type="entry name" value="PAS_fold"/>
</dbReference>
<dbReference type="SUPFAM" id="SSF52540">
    <property type="entry name" value="P-loop containing nucleoside triphosphate hydrolases"/>
    <property type="match status" value="1"/>
</dbReference>
<dbReference type="Gene3D" id="1.10.10.60">
    <property type="entry name" value="Homeodomain-like"/>
    <property type="match status" value="1"/>
</dbReference>
<dbReference type="Proteomes" id="UP000184465">
    <property type="component" value="Unassembled WGS sequence"/>
</dbReference>
<dbReference type="GO" id="GO:0005524">
    <property type="term" value="F:ATP binding"/>
    <property type="evidence" value="ECO:0007669"/>
    <property type="project" value="UniProtKB-KW"/>
</dbReference>
<dbReference type="InterPro" id="IPR035965">
    <property type="entry name" value="PAS-like_dom_sf"/>
</dbReference>
<organism evidence="10 11">
    <name type="scientific">Paramaledivibacter caminithermalis (strain DSM 15212 / CIP 107654 / DViRD3)</name>
    <name type="common">Clostridium caminithermale</name>
    <dbReference type="NCBI Taxonomy" id="1121301"/>
    <lineage>
        <taxon>Bacteria</taxon>
        <taxon>Bacillati</taxon>
        <taxon>Bacillota</taxon>
        <taxon>Clostridia</taxon>
        <taxon>Peptostreptococcales</taxon>
        <taxon>Caminicellaceae</taxon>
        <taxon>Paramaledivibacter</taxon>
    </lineage>
</organism>
<dbReference type="PROSITE" id="PS51371">
    <property type="entry name" value="CBS"/>
    <property type="match status" value="2"/>
</dbReference>
<dbReference type="Pfam" id="PF00158">
    <property type="entry name" value="Sigma54_activat"/>
    <property type="match status" value="1"/>
</dbReference>
<dbReference type="FunFam" id="3.40.50.300:FF:000006">
    <property type="entry name" value="DNA-binding transcriptional regulator NtrC"/>
    <property type="match status" value="1"/>
</dbReference>
<dbReference type="InterPro" id="IPR027417">
    <property type="entry name" value="P-loop_NTPase"/>
</dbReference>
<dbReference type="InterPro" id="IPR002197">
    <property type="entry name" value="HTH_Fis"/>
</dbReference>
<dbReference type="Pfam" id="PF25601">
    <property type="entry name" value="AAA_lid_14"/>
    <property type="match status" value="1"/>
</dbReference>
<dbReference type="InterPro" id="IPR048106">
    <property type="entry name" value="PrdR-like"/>
</dbReference>
<dbReference type="SUPFAM" id="SSF54631">
    <property type="entry name" value="CBS-domain pair"/>
    <property type="match status" value="1"/>
</dbReference>
<dbReference type="SMART" id="SM00116">
    <property type="entry name" value="CBS"/>
    <property type="match status" value="2"/>
</dbReference>
<keyword evidence="6" id="KW-0175">Coiled coil</keyword>
<dbReference type="RefSeq" id="WP_073147241.1">
    <property type="nucleotide sequence ID" value="NZ_FRAG01000006.1"/>
</dbReference>
<dbReference type="PANTHER" id="PTHR32071:SF57">
    <property type="entry name" value="C4-DICARBOXYLATE TRANSPORT TRANSCRIPTIONAL REGULATORY PROTEIN DCTD"/>
    <property type="match status" value="1"/>
</dbReference>
<dbReference type="CDD" id="cd02205">
    <property type="entry name" value="CBS_pair_SF"/>
    <property type="match status" value="1"/>
</dbReference>
<dbReference type="PROSITE" id="PS00675">
    <property type="entry name" value="SIGMA54_INTERACT_1"/>
    <property type="match status" value="1"/>
</dbReference>
<dbReference type="Pfam" id="PF00989">
    <property type="entry name" value="PAS"/>
    <property type="match status" value="1"/>
</dbReference>
<keyword evidence="11" id="KW-1185">Reference proteome</keyword>
<dbReference type="SMART" id="SM00091">
    <property type="entry name" value="PAS"/>
    <property type="match status" value="1"/>
</dbReference>
<keyword evidence="4" id="KW-0804">Transcription</keyword>
<feature type="domain" description="CBS" evidence="9">
    <location>
        <begin position="14"/>
        <end position="72"/>
    </location>
</feature>
<dbReference type="InterPro" id="IPR003593">
    <property type="entry name" value="AAA+_ATPase"/>
</dbReference>
<dbReference type="GO" id="GO:0006355">
    <property type="term" value="P:regulation of DNA-templated transcription"/>
    <property type="evidence" value="ECO:0007669"/>
    <property type="project" value="InterPro"/>
</dbReference>
<sequence length="581" mass="66944">MFLHSKKLLAKDIMSKEFLIANENYRVNELIRAMLKENIEEVFIVDKKNKLIGFVRFIDIVKMIGENLNQDIPIKKYIDDAISVDKTTSLLVCKDIMLENRIRKLPVIENGEIIGVIKKDEVLNYLYTNLKKSQAKLNHILDSIHEALCVIDKEGQVVFWNEKSEKLYDVSSKEIVGRHMKDFFPDAMILKVLKSRQAVKNVYHMPKKDYHIIINVEPIWIDGEFSGAVSTDRDISEVKKMSSELQKANETLQYLEEEMKRVMGDQLGEIIGKSEKIRKKIETARQIAATEASILLTGESGTGKEVFARYIHDHSDRKGLFIPINCSAIPNELFESEFFGYEKGAFTGANNMGKIGLFELAEDGTIFLDEIGDLPLSMQAKLLRVLQEKQIKRVGGNKYIPINARVISATNVDLKKLVEEKKFRQDLYYRINVVEINLPPLREREGDIPLLIDSFLKELCKKNKKNILGIEPEVLKILENYHWEGNIRELKNTIENLVVLCRQDTITIDLIPKYIINRVGEKRFMGENSLDLNKSIKKFEVDMIRKALELANGNKVKAAKLLNIPRTTLYYKLESYKIECR</sequence>
<dbReference type="EMBL" id="FRAG01000006">
    <property type="protein sequence ID" value="SHJ70979.1"/>
    <property type="molecule type" value="Genomic_DNA"/>
</dbReference>
<dbReference type="Gene3D" id="3.30.450.20">
    <property type="entry name" value="PAS domain"/>
    <property type="match status" value="1"/>
</dbReference>
<dbReference type="Pfam" id="PF00571">
    <property type="entry name" value="CBS"/>
    <property type="match status" value="2"/>
</dbReference>
<dbReference type="Gene3D" id="3.10.580.10">
    <property type="entry name" value="CBS-domain"/>
    <property type="match status" value="1"/>
</dbReference>
<keyword evidence="5" id="KW-0129">CBS domain</keyword>
<keyword evidence="2" id="KW-0067">ATP-binding</keyword>
<evidence type="ECO:0000313" key="10">
    <source>
        <dbReference type="EMBL" id="SHJ70979.1"/>
    </source>
</evidence>
<proteinExistence type="predicted"/>
<dbReference type="InterPro" id="IPR000644">
    <property type="entry name" value="CBS_dom"/>
</dbReference>
<keyword evidence="3" id="KW-0805">Transcription regulation</keyword>
<evidence type="ECO:0000256" key="2">
    <source>
        <dbReference type="ARBA" id="ARBA00022840"/>
    </source>
</evidence>
<dbReference type="PANTHER" id="PTHR32071">
    <property type="entry name" value="TRANSCRIPTIONAL REGULATORY PROTEIN"/>
    <property type="match status" value="1"/>
</dbReference>
<dbReference type="Pfam" id="PF02954">
    <property type="entry name" value="HTH_8"/>
    <property type="match status" value="1"/>
</dbReference>
<evidence type="ECO:0000256" key="1">
    <source>
        <dbReference type="ARBA" id="ARBA00022741"/>
    </source>
</evidence>
<dbReference type="InterPro" id="IPR009057">
    <property type="entry name" value="Homeodomain-like_sf"/>
</dbReference>
<dbReference type="InterPro" id="IPR000014">
    <property type="entry name" value="PAS"/>
</dbReference>
<dbReference type="Gene3D" id="1.10.8.60">
    <property type="match status" value="1"/>
</dbReference>
<dbReference type="AlphaFoldDB" id="A0A1M6LIE9"/>
<evidence type="ECO:0000259" key="8">
    <source>
        <dbReference type="PROSITE" id="PS50112"/>
    </source>
</evidence>
<evidence type="ECO:0000256" key="5">
    <source>
        <dbReference type="PROSITE-ProRule" id="PRU00703"/>
    </source>
</evidence>
<dbReference type="SMART" id="SM00382">
    <property type="entry name" value="AAA"/>
    <property type="match status" value="1"/>
</dbReference>
<name>A0A1M6LIE9_PARC5</name>
<dbReference type="NCBIfam" id="NF041552">
    <property type="entry name" value="TF_PrdR"/>
    <property type="match status" value="1"/>
</dbReference>
<dbReference type="PRINTS" id="PR01590">
    <property type="entry name" value="HTHFIS"/>
</dbReference>
<dbReference type="SUPFAM" id="SSF55785">
    <property type="entry name" value="PYP-like sensor domain (PAS domain)"/>
    <property type="match status" value="1"/>
</dbReference>
<reference evidence="10 11" key="1">
    <citation type="submission" date="2016-11" db="EMBL/GenBank/DDBJ databases">
        <authorList>
            <person name="Jaros S."/>
            <person name="Januszkiewicz K."/>
            <person name="Wedrychowicz H."/>
        </authorList>
    </citation>
    <scope>NUCLEOTIDE SEQUENCE [LARGE SCALE GENOMIC DNA]</scope>
    <source>
        <strain evidence="10 11">DSM 15212</strain>
    </source>
</reference>
<dbReference type="GO" id="GO:0043565">
    <property type="term" value="F:sequence-specific DNA binding"/>
    <property type="evidence" value="ECO:0007669"/>
    <property type="project" value="InterPro"/>
</dbReference>
<dbReference type="PROSITE" id="PS50112">
    <property type="entry name" value="PAS"/>
    <property type="match status" value="1"/>
</dbReference>
<feature type="domain" description="Sigma-54 factor interaction" evidence="7">
    <location>
        <begin position="270"/>
        <end position="499"/>
    </location>
</feature>
<gene>
    <name evidence="10" type="ORF">SAMN02745912_00816</name>
</gene>
<dbReference type="Gene3D" id="3.40.50.300">
    <property type="entry name" value="P-loop containing nucleotide triphosphate hydrolases"/>
    <property type="match status" value="1"/>
</dbReference>